<evidence type="ECO:0000313" key="5">
    <source>
        <dbReference type="Proteomes" id="UP001279410"/>
    </source>
</evidence>
<dbReference type="GO" id="GO:0031175">
    <property type="term" value="P:neuron projection development"/>
    <property type="evidence" value="ECO:0007669"/>
    <property type="project" value="TreeGrafter"/>
</dbReference>
<feature type="region of interest" description="Disordered" evidence="2">
    <location>
        <begin position="544"/>
        <end position="568"/>
    </location>
</feature>
<feature type="region of interest" description="Disordered" evidence="2">
    <location>
        <begin position="475"/>
        <end position="499"/>
    </location>
</feature>
<gene>
    <name evidence="4" type="ORF">AKAME5_002478800</name>
</gene>
<feature type="compositionally biased region" description="Polar residues" evidence="2">
    <location>
        <begin position="548"/>
        <end position="563"/>
    </location>
</feature>
<dbReference type="Pfam" id="PF15235">
    <property type="entry name" value="GRIN_C"/>
    <property type="match status" value="1"/>
</dbReference>
<dbReference type="GO" id="GO:0005886">
    <property type="term" value="C:plasma membrane"/>
    <property type="evidence" value="ECO:0007669"/>
    <property type="project" value="TreeGrafter"/>
</dbReference>
<dbReference type="PANTHER" id="PTHR15718">
    <property type="entry name" value="G PROTEIN-REGULATED INDUCER OF NEURITE OUTGROWTH C-TERMINAL DOMAIN-CONTAINING PROTEIN"/>
    <property type="match status" value="1"/>
</dbReference>
<comment type="function">
    <text evidence="1">May be involved in neurite outgrowth.</text>
</comment>
<reference evidence="4" key="1">
    <citation type="submission" date="2022-08" db="EMBL/GenBank/DDBJ databases">
        <title>Genome sequencing of akame (Lates japonicus).</title>
        <authorList>
            <person name="Hashiguchi Y."/>
            <person name="Takahashi H."/>
        </authorList>
    </citation>
    <scope>NUCLEOTIDE SEQUENCE</scope>
    <source>
        <strain evidence="4">Kochi</strain>
    </source>
</reference>
<dbReference type="Proteomes" id="UP001279410">
    <property type="component" value="Unassembled WGS sequence"/>
</dbReference>
<proteinExistence type="predicted"/>
<sequence>MAKRRQHEIFLKVLVPVGEGFQWTLPPAPDLLPTSHEHWAAVSLSWGRKEGSIEPQQQVDHCERSSMAEARQPVSELYHQEGNLSLGSTLSGQSVFDASTQAIKPSRLAEGPGYTCQEEVREVVSEICTPSTREINCSSLRVSGEPGEHGQSPSKHCVPPRVSSRPHSLAETYTVSHHHTTVMNATDDTPQVGRTLQSIKPASLPVHRSHSDTLPLLKQAGPPQAPDSETCGLDYHGRDKSIQEAENHSMLACKQPMQLQQCNIVTTVCRGVSGGESGVQPPQSRCVCMSSPKAAVRVEGVEEKDRLLPKCDKALCYGSYIHHANVEDTFAAYCHPQPIPAPSQLLPRLAGIEPSCDMQRAMVPPSVTDHLTLPRLISSVSETGLDAKHLLQCCNLNYSWISSLPPGAGPQTQKHFSGEECCSSPIGQVRTMTRDTGTMTAHRELRDVGVQTGQTVTPHVFPQICVAEENRGEASCSQTPSLTNTDSDGGKKSGGALKSPVKEVKWDAEGMTWEVYGASVDPEELGLAIQRHLELQIKETASRAAKLSRQNTNTSRQSGNTTCQRKRSRMIGSIRTCCTRTTTAVD</sequence>
<feature type="domain" description="G protein-regulated inducer of neurite outgrowth C-terminal" evidence="3">
    <location>
        <begin position="471"/>
        <end position="581"/>
    </location>
</feature>
<evidence type="ECO:0000256" key="2">
    <source>
        <dbReference type="SAM" id="MobiDB-lite"/>
    </source>
</evidence>
<comment type="caution">
    <text evidence="4">The sequence shown here is derived from an EMBL/GenBank/DDBJ whole genome shotgun (WGS) entry which is preliminary data.</text>
</comment>
<dbReference type="InterPro" id="IPR032745">
    <property type="entry name" value="GRIN_C"/>
</dbReference>
<dbReference type="AlphaFoldDB" id="A0AAD3NJ26"/>
<name>A0AAD3NJ26_LATJO</name>
<dbReference type="InterPro" id="IPR026646">
    <property type="entry name" value="GPRIN2-like/GPRIN3"/>
</dbReference>
<feature type="compositionally biased region" description="Polar residues" evidence="2">
    <location>
        <begin position="475"/>
        <end position="487"/>
    </location>
</feature>
<feature type="region of interest" description="Disordered" evidence="2">
    <location>
        <begin position="142"/>
        <end position="165"/>
    </location>
</feature>
<evidence type="ECO:0000256" key="1">
    <source>
        <dbReference type="ARBA" id="ARBA00002358"/>
    </source>
</evidence>
<evidence type="ECO:0000259" key="3">
    <source>
        <dbReference type="Pfam" id="PF15235"/>
    </source>
</evidence>
<keyword evidence="5" id="KW-1185">Reference proteome</keyword>
<dbReference type="EMBL" id="BRZM01001603">
    <property type="protein sequence ID" value="GLD73463.1"/>
    <property type="molecule type" value="Genomic_DNA"/>
</dbReference>
<organism evidence="4 5">
    <name type="scientific">Lates japonicus</name>
    <name type="common">Japanese lates</name>
    <dbReference type="NCBI Taxonomy" id="270547"/>
    <lineage>
        <taxon>Eukaryota</taxon>
        <taxon>Metazoa</taxon>
        <taxon>Chordata</taxon>
        <taxon>Craniata</taxon>
        <taxon>Vertebrata</taxon>
        <taxon>Euteleostomi</taxon>
        <taxon>Actinopterygii</taxon>
        <taxon>Neopterygii</taxon>
        <taxon>Teleostei</taxon>
        <taxon>Neoteleostei</taxon>
        <taxon>Acanthomorphata</taxon>
        <taxon>Carangaria</taxon>
        <taxon>Carangaria incertae sedis</taxon>
        <taxon>Centropomidae</taxon>
        <taxon>Lates</taxon>
    </lineage>
</organism>
<dbReference type="PANTHER" id="PTHR15718:SF5">
    <property type="entry name" value="G PROTEIN-REGULATED INDUCER OF NEURITE OUTGROWTH 2"/>
    <property type="match status" value="1"/>
</dbReference>
<accession>A0AAD3NJ26</accession>
<protein>
    <recommendedName>
        <fullName evidence="3">G protein-regulated inducer of neurite outgrowth C-terminal domain-containing protein</fullName>
    </recommendedName>
</protein>
<evidence type="ECO:0000313" key="4">
    <source>
        <dbReference type="EMBL" id="GLD73463.1"/>
    </source>
</evidence>